<feature type="transmembrane region" description="Helical" evidence="16">
    <location>
        <begin position="56"/>
        <end position="79"/>
    </location>
</feature>
<feature type="domain" description="Vitamin K epoxide reductase" evidence="17">
    <location>
        <begin position="1"/>
        <end position="137"/>
    </location>
</feature>
<dbReference type="EMBL" id="PFLH01000071">
    <property type="protein sequence ID" value="PIY70740.1"/>
    <property type="molecule type" value="Genomic_DNA"/>
</dbReference>
<dbReference type="InterPro" id="IPR005719">
    <property type="entry name" value="Dihydroorotate_DH_2"/>
</dbReference>
<dbReference type="Proteomes" id="UP000230344">
    <property type="component" value="Unassembled WGS sequence"/>
</dbReference>
<reference evidence="19" key="1">
    <citation type="submission" date="2017-09" db="EMBL/GenBank/DDBJ databases">
        <title>Depth-based differentiation of microbial function through sediment-hosted aquifers and enrichment of novel symbionts in the deep terrestrial subsurface.</title>
        <authorList>
            <person name="Probst A.J."/>
            <person name="Ladd B."/>
            <person name="Jarett J.K."/>
            <person name="Geller-Mcgrath D.E."/>
            <person name="Sieber C.M.K."/>
            <person name="Emerson J.B."/>
            <person name="Anantharaman K."/>
            <person name="Thomas B.C."/>
            <person name="Malmstrom R."/>
            <person name="Stieglmeier M."/>
            <person name="Klingl A."/>
            <person name="Woyke T."/>
            <person name="Ryan C.M."/>
            <person name="Banfield J.F."/>
        </authorList>
    </citation>
    <scope>NUCLEOTIDE SEQUENCE [LARGE SCALE GENOMIC DNA]</scope>
</reference>
<keyword evidence="6" id="KW-0288">FMN</keyword>
<name>A0A2M7QFV7_9BACT</name>
<dbReference type="GO" id="GO:0006207">
    <property type="term" value="P:'de novo' pyrimidine nucleobase biosynthetic process"/>
    <property type="evidence" value="ECO:0007669"/>
    <property type="project" value="UniProtKB-UniRule"/>
</dbReference>
<dbReference type="CDD" id="cd12916">
    <property type="entry name" value="VKOR_1"/>
    <property type="match status" value="1"/>
</dbReference>
<evidence type="ECO:0000313" key="18">
    <source>
        <dbReference type="EMBL" id="PIY70740.1"/>
    </source>
</evidence>
<evidence type="ECO:0000256" key="3">
    <source>
        <dbReference type="ARBA" id="ARBA00004725"/>
    </source>
</evidence>
<comment type="caution">
    <text evidence="18">The sequence shown here is derived from an EMBL/GenBank/DDBJ whole genome shotgun (WGS) entry which is preliminary data.</text>
</comment>
<evidence type="ECO:0000256" key="13">
    <source>
        <dbReference type="ARBA" id="ARBA00023157"/>
    </source>
</evidence>
<evidence type="ECO:0000256" key="7">
    <source>
        <dbReference type="ARBA" id="ARBA00022692"/>
    </source>
</evidence>
<evidence type="ECO:0000256" key="8">
    <source>
        <dbReference type="ARBA" id="ARBA00022719"/>
    </source>
</evidence>
<sequence length="486" mass="55495">MKKYLILIFSLLGLIDASYLTYEHYQNIIPPCTINRLLPILSDCGQVLRSPYSIVFGIPLALMGVFQYAIIILITLLIIFHKNKLFPLWLFWQTVIGLLASLYFMYLQLFLIKNICIYCTLSAIISFCLFYLTFILFRKERTEFRLKTTAFLYQYLLRQVLFLIDSEMIHDLFIKIGENMGKTALKKLIAWNFKYVPSRLRRKLAGINFPGPIGLAAGFDYNAQLTQLLPSFGFGFQTVGTVTNEPYEGNPPPRLGRLPKLKALIVNKGFKNLGAQKISQQLKKLDFEIPLGISIGISNNRKIKTIDQALKDIISAFKTFEKEKVKNSYYELNISCPNLINTNIDLHILTLLNKLLGEIKKLSLKKPVFVKMPIEKSNREFLAMLSVIINYFFIKGVVIGNLKKTKIGNLSGKPCEQRSNELIELTYKKYKNRLIIIGCGGVFSAEDAYHKIKLGASLVQLITGMIYQGPQLISQINLELEELLIK</sequence>
<dbReference type="Pfam" id="PF07884">
    <property type="entry name" value="VKOR"/>
    <property type="match status" value="1"/>
</dbReference>
<protein>
    <recommendedName>
        <fullName evidence="15">Dihydroorotate dehydrogenase (quinone)</fullName>
        <ecNumber evidence="15">1.3.5.2</ecNumber>
    </recommendedName>
</protein>
<comment type="cofactor">
    <cofactor evidence="1">
        <name>FMN</name>
        <dbReference type="ChEBI" id="CHEBI:58210"/>
    </cofactor>
</comment>
<dbReference type="GO" id="GO:0048038">
    <property type="term" value="F:quinone binding"/>
    <property type="evidence" value="ECO:0007669"/>
    <property type="project" value="UniProtKB-KW"/>
</dbReference>
<keyword evidence="7 16" id="KW-0812">Transmembrane</keyword>
<keyword evidence="5" id="KW-0285">Flavoprotein</keyword>
<dbReference type="InterPro" id="IPR005720">
    <property type="entry name" value="Dihydroorotate_DH_cat"/>
</dbReference>
<organism evidence="18 19">
    <name type="scientific">Candidatus Roizmanbacteria bacterium CG_4_10_14_0_8_um_filter_35_28</name>
    <dbReference type="NCBI Taxonomy" id="1974827"/>
    <lineage>
        <taxon>Bacteria</taxon>
        <taxon>Candidatus Roizmaniibacteriota</taxon>
    </lineage>
</organism>
<keyword evidence="13" id="KW-1015">Disulfide bond</keyword>
<dbReference type="InterPro" id="IPR050074">
    <property type="entry name" value="DHO_dehydrogenase"/>
</dbReference>
<dbReference type="CDD" id="cd04738">
    <property type="entry name" value="DHOD_2_like"/>
    <property type="match status" value="1"/>
</dbReference>
<evidence type="ECO:0000256" key="14">
    <source>
        <dbReference type="ARBA" id="ARBA00023284"/>
    </source>
</evidence>
<proteinExistence type="inferred from homology"/>
<comment type="similarity">
    <text evidence="4">Belongs to the VKOR family.</text>
</comment>
<feature type="transmembrane region" description="Helical" evidence="16">
    <location>
        <begin position="381"/>
        <end position="402"/>
    </location>
</feature>
<dbReference type="GO" id="GO:0005886">
    <property type="term" value="C:plasma membrane"/>
    <property type="evidence" value="ECO:0007669"/>
    <property type="project" value="TreeGrafter"/>
</dbReference>
<keyword evidence="14" id="KW-0676">Redox-active center</keyword>
<dbReference type="InterPro" id="IPR013785">
    <property type="entry name" value="Aldolase_TIM"/>
</dbReference>
<dbReference type="Pfam" id="PF01180">
    <property type="entry name" value="DHO_dh"/>
    <property type="match status" value="1"/>
</dbReference>
<feature type="transmembrane region" description="Helical" evidence="16">
    <location>
        <begin position="86"/>
        <end position="106"/>
    </location>
</feature>
<comment type="subcellular location">
    <subcellularLocation>
        <location evidence="2">Membrane</location>
        <topology evidence="2">Multi-pass membrane protein</topology>
    </subcellularLocation>
</comment>
<dbReference type="PANTHER" id="PTHR48109">
    <property type="entry name" value="DIHYDROOROTATE DEHYDROGENASE (QUINONE), MITOCHONDRIAL-RELATED"/>
    <property type="match status" value="1"/>
</dbReference>
<dbReference type="InterPro" id="IPR012932">
    <property type="entry name" value="VKOR"/>
</dbReference>
<evidence type="ECO:0000256" key="15">
    <source>
        <dbReference type="NCBIfam" id="TIGR01036"/>
    </source>
</evidence>
<evidence type="ECO:0000256" key="6">
    <source>
        <dbReference type="ARBA" id="ARBA00022643"/>
    </source>
</evidence>
<evidence type="ECO:0000256" key="10">
    <source>
        <dbReference type="ARBA" id="ARBA00022989"/>
    </source>
</evidence>
<gene>
    <name evidence="18" type="primary">pyrD</name>
    <name evidence="18" type="ORF">COY88_04015</name>
</gene>
<dbReference type="AlphaFoldDB" id="A0A2M7QFV7"/>
<evidence type="ECO:0000256" key="1">
    <source>
        <dbReference type="ARBA" id="ARBA00001917"/>
    </source>
</evidence>
<keyword evidence="8" id="KW-0874">Quinone</keyword>
<evidence type="ECO:0000259" key="17">
    <source>
        <dbReference type="SMART" id="SM00756"/>
    </source>
</evidence>
<keyword evidence="12 16" id="KW-0472">Membrane</keyword>
<dbReference type="PANTHER" id="PTHR48109:SF4">
    <property type="entry name" value="DIHYDROOROTATE DEHYDROGENASE (QUINONE), MITOCHONDRIAL"/>
    <property type="match status" value="1"/>
</dbReference>
<dbReference type="EC" id="1.3.5.2" evidence="15"/>
<dbReference type="InterPro" id="IPR038354">
    <property type="entry name" value="VKOR_sf"/>
</dbReference>
<comment type="pathway">
    <text evidence="3">Pyrimidine metabolism; UMP biosynthesis via de novo pathway.</text>
</comment>
<dbReference type="GO" id="GO:0106430">
    <property type="term" value="F:dihydroorotate dehydrogenase (quinone) activity"/>
    <property type="evidence" value="ECO:0007669"/>
    <property type="project" value="UniProtKB-EC"/>
</dbReference>
<evidence type="ECO:0000256" key="12">
    <source>
        <dbReference type="ARBA" id="ARBA00023136"/>
    </source>
</evidence>
<dbReference type="SMART" id="SM00756">
    <property type="entry name" value="VKc"/>
    <property type="match status" value="1"/>
</dbReference>
<dbReference type="Gene3D" id="1.20.1440.130">
    <property type="entry name" value="VKOR domain"/>
    <property type="match status" value="1"/>
</dbReference>
<dbReference type="SUPFAM" id="SSF51395">
    <property type="entry name" value="FMN-linked oxidoreductases"/>
    <property type="match status" value="1"/>
</dbReference>
<evidence type="ECO:0000256" key="4">
    <source>
        <dbReference type="ARBA" id="ARBA00006214"/>
    </source>
</evidence>
<accession>A0A2M7QFV7</accession>
<evidence type="ECO:0000313" key="19">
    <source>
        <dbReference type="Proteomes" id="UP000230344"/>
    </source>
</evidence>
<feature type="transmembrane region" description="Helical" evidence="16">
    <location>
        <begin position="112"/>
        <end position="137"/>
    </location>
</feature>
<evidence type="ECO:0000256" key="9">
    <source>
        <dbReference type="ARBA" id="ARBA00022975"/>
    </source>
</evidence>
<dbReference type="NCBIfam" id="TIGR01036">
    <property type="entry name" value="pyrD_sub2"/>
    <property type="match status" value="1"/>
</dbReference>
<keyword evidence="11" id="KW-0560">Oxidoreductase</keyword>
<evidence type="ECO:0000256" key="2">
    <source>
        <dbReference type="ARBA" id="ARBA00004141"/>
    </source>
</evidence>
<keyword evidence="10 16" id="KW-1133">Transmembrane helix</keyword>
<dbReference type="GO" id="GO:0009220">
    <property type="term" value="P:pyrimidine ribonucleotide biosynthetic process"/>
    <property type="evidence" value="ECO:0007669"/>
    <property type="project" value="UniProtKB-UniRule"/>
</dbReference>
<dbReference type="Gene3D" id="3.20.20.70">
    <property type="entry name" value="Aldolase class I"/>
    <property type="match status" value="1"/>
</dbReference>
<dbReference type="GO" id="GO:0005737">
    <property type="term" value="C:cytoplasm"/>
    <property type="evidence" value="ECO:0007669"/>
    <property type="project" value="InterPro"/>
</dbReference>
<evidence type="ECO:0000256" key="16">
    <source>
        <dbReference type="SAM" id="Phobius"/>
    </source>
</evidence>
<evidence type="ECO:0000256" key="5">
    <source>
        <dbReference type="ARBA" id="ARBA00022630"/>
    </source>
</evidence>
<keyword evidence="9" id="KW-0665">Pyrimidine biosynthesis</keyword>
<dbReference type="InterPro" id="IPR044698">
    <property type="entry name" value="VKOR/LTO1"/>
</dbReference>
<evidence type="ECO:0000256" key="11">
    <source>
        <dbReference type="ARBA" id="ARBA00023002"/>
    </source>
</evidence>